<dbReference type="GO" id="GO:0016746">
    <property type="term" value="F:acyltransferase activity"/>
    <property type="evidence" value="ECO:0007669"/>
    <property type="project" value="InterPro"/>
</dbReference>
<dbReference type="InterPro" id="IPR036625">
    <property type="entry name" value="E3-bd_dom_sf"/>
</dbReference>
<dbReference type="GO" id="GO:0003677">
    <property type="term" value="F:DNA binding"/>
    <property type="evidence" value="ECO:0007669"/>
    <property type="project" value="UniProtKB-KW"/>
</dbReference>
<dbReference type="EMBL" id="PJMW01000001">
    <property type="protein sequence ID" value="PKV98848.1"/>
    <property type="molecule type" value="Genomic_DNA"/>
</dbReference>
<evidence type="ECO:0000313" key="5">
    <source>
        <dbReference type="Proteomes" id="UP000233766"/>
    </source>
</evidence>
<dbReference type="Gene3D" id="3.30.60.230">
    <property type="entry name" value="Lsr2, dimerization domain"/>
    <property type="match status" value="1"/>
</dbReference>
<organism evidence="4 5">
    <name type="scientific">Nocardia fluminea</name>
    <dbReference type="NCBI Taxonomy" id="134984"/>
    <lineage>
        <taxon>Bacteria</taxon>
        <taxon>Bacillati</taxon>
        <taxon>Actinomycetota</taxon>
        <taxon>Actinomycetes</taxon>
        <taxon>Mycobacteriales</taxon>
        <taxon>Nocardiaceae</taxon>
        <taxon>Nocardia</taxon>
    </lineage>
</organism>
<proteinExistence type="predicted"/>
<evidence type="ECO:0000256" key="1">
    <source>
        <dbReference type="ARBA" id="ARBA00023125"/>
    </source>
</evidence>
<evidence type="ECO:0000259" key="3">
    <source>
        <dbReference type="Pfam" id="PF23359"/>
    </source>
</evidence>
<evidence type="ECO:0000259" key="2">
    <source>
        <dbReference type="Pfam" id="PF11774"/>
    </source>
</evidence>
<dbReference type="InterPro" id="IPR055370">
    <property type="entry name" value="Lsr2_DNA-bd"/>
</dbReference>
<accession>A0A2N3WYD8</accession>
<feature type="domain" description="Lsr2 DNA-binding" evidence="3">
    <location>
        <begin position="79"/>
        <end position="114"/>
    </location>
</feature>
<feature type="domain" description="Lsr2 dimerization" evidence="2">
    <location>
        <begin position="1"/>
        <end position="59"/>
    </location>
</feature>
<dbReference type="OrthoDB" id="4113332at2"/>
<dbReference type="Pfam" id="PF11774">
    <property type="entry name" value="Lsr2"/>
    <property type="match status" value="1"/>
</dbReference>
<name>A0A2N3WYD8_9NOCA</name>
<keyword evidence="5" id="KW-1185">Reference proteome</keyword>
<gene>
    <name evidence="4" type="ORF">ATK86_0876</name>
</gene>
<dbReference type="RefSeq" id="WP_101463240.1">
    <property type="nucleotide sequence ID" value="NZ_JBHWGK010000034.1"/>
</dbReference>
<protein>
    <submittedName>
        <fullName evidence="4">Lsr2 protein</fullName>
    </submittedName>
</protein>
<dbReference type="Gene3D" id="4.10.320.10">
    <property type="entry name" value="E3-binding domain"/>
    <property type="match status" value="1"/>
</dbReference>
<sequence length="116" mass="12375">MARKVVVTLVDDFDGTSAADATVTFGIDGAAYEIDLSDANAAKLREVFEQWVPYARRTGRAKAGAARRLGTAPAAESTRRNDLTEIRAWASQNGHSVSSRGRISADVISAYEQASA</sequence>
<evidence type="ECO:0000313" key="4">
    <source>
        <dbReference type="EMBL" id="PKV98848.1"/>
    </source>
</evidence>
<dbReference type="InterPro" id="IPR024412">
    <property type="entry name" value="Lsr2_dim_dom"/>
</dbReference>
<dbReference type="AlphaFoldDB" id="A0A2N3WYD8"/>
<dbReference type="Proteomes" id="UP000233766">
    <property type="component" value="Unassembled WGS sequence"/>
</dbReference>
<reference evidence="4 5" key="1">
    <citation type="submission" date="2017-12" db="EMBL/GenBank/DDBJ databases">
        <title>Sequencing the genomes of 1000 Actinobacteria strains.</title>
        <authorList>
            <person name="Klenk H.-P."/>
        </authorList>
    </citation>
    <scope>NUCLEOTIDE SEQUENCE [LARGE SCALE GENOMIC DNA]</scope>
    <source>
        <strain evidence="4 5">DSM 44489</strain>
    </source>
</reference>
<dbReference type="InterPro" id="IPR042261">
    <property type="entry name" value="Lsr2-like_dimerization"/>
</dbReference>
<dbReference type="Pfam" id="PF23359">
    <property type="entry name" value="Lsr2_DNA-bd"/>
    <property type="match status" value="1"/>
</dbReference>
<comment type="caution">
    <text evidence="4">The sequence shown here is derived from an EMBL/GenBank/DDBJ whole genome shotgun (WGS) entry which is preliminary data.</text>
</comment>
<keyword evidence="1" id="KW-0238">DNA-binding</keyword>